<dbReference type="EMBL" id="JACHIO010000009">
    <property type="protein sequence ID" value="MBB5064136.1"/>
    <property type="molecule type" value="Genomic_DNA"/>
</dbReference>
<feature type="domain" description="DinB-like" evidence="2">
    <location>
        <begin position="50"/>
        <end position="182"/>
    </location>
</feature>
<proteinExistence type="predicted"/>
<evidence type="ECO:0000259" key="2">
    <source>
        <dbReference type="Pfam" id="PF12867"/>
    </source>
</evidence>
<dbReference type="AlphaFoldDB" id="A0A7W7ZRT9"/>
<dbReference type="InterPro" id="IPR024775">
    <property type="entry name" value="DinB-like"/>
</dbReference>
<evidence type="ECO:0000313" key="3">
    <source>
        <dbReference type="EMBL" id="MBB5064136.1"/>
    </source>
</evidence>
<feature type="chain" id="PRO_5030652790" evidence="1">
    <location>
        <begin position="22"/>
        <end position="198"/>
    </location>
</feature>
<dbReference type="RefSeq" id="WP_184255788.1">
    <property type="nucleotide sequence ID" value="NZ_JACHIO010000009.1"/>
</dbReference>
<evidence type="ECO:0000256" key="1">
    <source>
        <dbReference type="SAM" id="SignalP"/>
    </source>
</evidence>
<dbReference type="InterPro" id="IPR034660">
    <property type="entry name" value="DinB/YfiT-like"/>
</dbReference>
<keyword evidence="1" id="KW-0732">Signal</keyword>
<feature type="signal peptide" evidence="1">
    <location>
        <begin position="1"/>
        <end position="21"/>
    </location>
</feature>
<organism evidence="3 4">
    <name type="scientific">Granulicella mallensis</name>
    <dbReference type="NCBI Taxonomy" id="940614"/>
    <lineage>
        <taxon>Bacteria</taxon>
        <taxon>Pseudomonadati</taxon>
        <taxon>Acidobacteriota</taxon>
        <taxon>Terriglobia</taxon>
        <taxon>Terriglobales</taxon>
        <taxon>Acidobacteriaceae</taxon>
        <taxon>Granulicella</taxon>
    </lineage>
</organism>
<comment type="caution">
    <text evidence="3">The sequence shown here is derived from an EMBL/GenBank/DDBJ whole genome shotgun (WGS) entry which is preliminary data.</text>
</comment>
<evidence type="ECO:0000313" key="4">
    <source>
        <dbReference type="Proteomes" id="UP000584867"/>
    </source>
</evidence>
<dbReference type="Proteomes" id="UP000584867">
    <property type="component" value="Unassembled WGS sequence"/>
</dbReference>
<dbReference type="Gene3D" id="1.20.120.450">
    <property type="entry name" value="dinb family like domain"/>
    <property type="match status" value="1"/>
</dbReference>
<gene>
    <name evidence="3" type="ORF">HDF15_002487</name>
</gene>
<reference evidence="3 4" key="1">
    <citation type="submission" date="2020-08" db="EMBL/GenBank/DDBJ databases">
        <title>Genomic Encyclopedia of Type Strains, Phase IV (KMG-V): Genome sequencing to study the core and pangenomes of soil and plant-associated prokaryotes.</title>
        <authorList>
            <person name="Whitman W."/>
        </authorList>
    </citation>
    <scope>NUCLEOTIDE SEQUENCE [LARGE SCALE GENOMIC DNA]</scope>
    <source>
        <strain evidence="3 4">X5P3</strain>
    </source>
</reference>
<protein>
    <submittedName>
        <fullName evidence="3">Putative damage-inducible protein DinB</fullName>
    </submittedName>
</protein>
<sequence length="198" mass="21030">MQVRMIVAGIVLGTCCLRATAQMPMGSAAKSVIGAKAEPSKALDDMLNLLEDELMGAVKAMPAEKYSFAPSAAIFAPSQTVKFDTVRTFAQQATHLAQANYYFYSTVSGMKPEVDVKAIGEMTKKDDIVAALAASFVFAHKALATITPENAFVTIKGADGMQTRATVAAFGVAHGYDHYGQIVEYLRMNGIVPPASAK</sequence>
<name>A0A7W7ZRT9_9BACT</name>
<accession>A0A7W7ZRT9</accession>
<dbReference type="SUPFAM" id="SSF109854">
    <property type="entry name" value="DinB/YfiT-like putative metalloenzymes"/>
    <property type="match status" value="1"/>
</dbReference>
<dbReference type="Pfam" id="PF12867">
    <property type="entry name" value="DinB_2"/>
    <property type="match status" value="1"/>
</dbReference>